<sequence>MPRTNRPWHAARGRQPRYGVLEQGHLAVQHGDIHALALARACAAQQCRLGADHRVQPSAQVADRHAHTARARIGAAGHAHHATHRLHHHVIGWLFAVRPGLAEARDRHHDQLREARMQRLPAVAQLLHGAWAVVLHQHVGLGQQALENLPVRIRLEVERNRFLVAVHRHEIGRCAIHERADGA</sequence>
<protein>
    <submittedName>
        <fullName evidence="1">Uncharacterized protein</fullName>
    </submittedName>
</protein>
<gene>
    <name evidence="1" type="ORF">SDC9_145653</name>
</gene>
<reference evidence="1" key="1">
    <citation type="submission" date="2019-08" db="EMBL/GenBank/DDBJ databases">
        <authorList>
            <person name="Kucharzyk K."/>
            <person name="Murdoch R.W."/>
            <person name="Higgins S."/>
            <person name="Loffler F."/>
        </authorList>
    </citation>
    <scope>NUCLEOTIDE SEQUENCE</scope>
</reference>
<accession>A0A645EAI3</accession>
<comment type="caution">
    <text evidence="1">The sequence shown here is derived from an EMBL/GenBank/DDBJ whole genome shotgun (WGS) entry which is preliminary data.</text>
</comment>
<evidence type="ECO:0000313" key="1">
    <source>
        <dbReference type="EMBL" id="MPM98465.1"/>
    </source>
</evidence>
<dbReference type="EMBL" id="VSSQ01044629">
    <property type="protein sequence ID" value="MPM98465.1"/>
    <property type="molecule type" value="Genomic_DNA"/>
</dbReference>
<proteinExistence type="predicted"/>
<organism evidence="1">
    <name type="scientific">bioreactor metagenome</name>
    <dbReference type="NCBI Taxonomy" id="1076179"/>
    <lineage>
        <taxon>unclassified sequences</taxon>
        <taxon>metagenomes</taxon>
        <taxon>ecological metagenomes</taxon>
    </lineage>
</organism>
<dbReference type="AlphaFoldDB" id="A0A645EAI3"/>
<name>A0A645EAI3_9ZZZZ</name>